<evidence type="ECO:0000259" key="5">
    <source>
        <dbReference type="Pfam" id="PF13458"/>
    </source>
</evidence>
<keyword evidence="4" id="KW-0029">Amino-acid transport</keyword>
<name>A0A255XR86_9PROT</name>
<dbReference type="InterPro" id="IPR028082">
    <property type="entry name" value="Peripla_BP_I"/>
</dbReference>
<dbReference type="AlphaFoldDB" id="A0A255XR86"/>
<dbReference type="InterPro" id="IPR051010">
    <property type="entry name" value="BCAA_transport"/>
</dbReference>
<comment type="caution">
    <text evidence="6">The sequence shown here is derived from an EMBL/GenBank/DDBJ whole genome shotgun (WGS) entry which is preliminary data.</text>
</comment>
<protein>
    <submittedName>
        <fullName evidence="6">ABC transporter substrate-binding protein</fullName>
    </submittedName>
</protein>
<evidence type="ECO:0000313" key="7">
    <source>
        <dbReference type="Proteomes" id="UP000216361"/>
    </source>
</evidence>
<reference evidence="6 7" key="1">
    <citation type="submission" date="2017-07" db="EMBL/GenBank/DDBJ databases">
        <title>Elstera cyanobacteriorum sp. nov., a novel bacterium isolated from cyanobacterial aggregates in a eutrophic lake.</title>
        <authorList>
            <person name="Cai H."/>
        </authorList>
    </citation>
    <scope>NUCLEOTIDE SEQUENCE [LARGE SCALE GENOMIC DNA]</scope>
    <source>
        <strain evidence="6 7">TH019</strain>
    </source>
</reference>
<evidence type="ECO:0000256" key="2">
    <source>
        <dbReference type="ARBA" id="ARBA00022448"/>
    </source>
</evidence>
<dbReference type="PANTHER" id="PTHR30483">
    <property type="entry name" value="LEUCINE-SPECIFIC-BINDING PROTEIN"/>
    <property type="match status" value="1"/>
</dbReference>
<dbReference type="InterPro" id="IPR028081">
    <property type="entry name" value="Leu-bd"/>
</dbReference>
<evidence type="ECO:0000256" key="4">
    <source>
        <dbReference type="ARBA" id="ARBA00022970"/>
    </source>
</evidence>
<dbReference type="SUPFAM" id="SSF53822">
    <property type="entry name" value="Periplasmic binding protein-like I"/>
    <property type="match status" value="1"/>
</dbReference>
<dbReference type="Pfam" id="PF13458">
    <property type="entry name" value="Peripla_BP_6"/>
    <property type="match status" value="1"/>
</dbReference>
<gene>
    <name evidence="6" type="ORF">CHR90_08705</name>
</gene>
<dbReference type="OrthoDB" id="6083760at2"/>
<keyword evidence="7" id="KW-1185">Reference proteome</keyword>
<evidence type="ECO:0000313" key="6">
    <source>
        <dbReference type="EMBL" id="OYQ19489.1"/>
    </source>
</evidence>
<dbReference type="EMBL" id="NOXS01000031">
    <property type="protein sequence ID" value="OYQ19489.1"/>
    <property type="molecule type" value="Genomic_DNA"/>
</dbReference>
<keyword evidence="3" id="KW-0732">Signal</keyword>
<dbReference type="Gene3D" id="3.40.50.2300">
    <property type="match status" value="2"/>
</dbReference>
<evidence type="ECO:0000256" key="1">
    <source>
        <dbReference type="ARBA" id="ARBA00010062"/>
    </source>
</evidence>
<sequence length="393" mass="41346">MIATLSRRLFLMSGVALWWAGGASAAEPLKLGVIASYSGAYADYGKQFDGGMAVYLAETGGTLAGRPVTFVRKDTAGAAPDLAARFAKELIVRDKVDIIVGLDFSPNALAVAPVLTEAKVAGVVMNAASSVIPSRSPYIVRTSFTVGQVSAPMAEWALKQGIKQVTTLVADYGSGHDAERAFQTVFKAGGGTILNPVRVPLSNPDFSAYVQRLKDDKPEAAFIFFPSGDLPTAFLRSFRERGLAAAGVKLLATGEATDDAFLQNQGDDAAGALTTHHYSFVHDSPRNAAFTAAFRKIVGEGMRPSYMSVAAYDGLALIATALGKTGGKSDGPALVEAMKGTTLDSPRGPILIDPTTRDIVQTVYIRKAERVNGQMVNVEFDAIPAVKDPGIAP</sequence>
<accession>A0A255XR86</accession>
<dbReference type="PANTHER" id="PTHR30483:SF6">
    <property type="entry name" value="PERIPLASMIC BINDING PROTEIN OF ABC TRANSPORTER FOR NATURAL AMINO ACIDS"/>
    <property type="match status" value="1"/>
</dbReference>
<keyword evidence="2" id="KW-0813">Transport</keyword>
<dbReference type="RefSeq" id="WP_094408594.1">
    <property type="nucleotide sequence ID" value="NZ_BMJZ01000004.1"/>
</dbReference>
<dbReference type="Proteomes" id="UP000216361">
    <property type="component" value="Unassembled WGS sequence"/>
</dbReference>
<dbReference type="InterPro" id="IPR000709">
    <property type="entry name" value="Leu_Ile_Val-bd"/>
</dbReference>
<dbReference type="GO" id="GO:0006865">
    <property type="term" value="P:amino acid transport"/>
    <property type="evidence" value="ECO:0007669"/>
    <property type="project" value="UniProtKB-KW"/>
</dbReference>
<proteinExistence type="inferred from homology"/>
<evidence type="ECO:0000256" key="3">
    <source>
        <dbReference type="ARBA" id="ARBA00022729"/>
    </source>
</evidence>
<feature type="domain" description="Leucine-binding protein" evidence="5">
    <location>
        <begin position="28"/>
        <end position="369"/>
    </location>
</feature>
<organism evidence="6 7">
    <name type="scientific">Elstera cyanobacteriorum</name>
    <dbReference type="NCBI Taxonomy" id="2022747"/>
    <lineage>
        <taxon>Bacteria</taxon>
        <taxon>Pseudomonadati</taxon>
        <taxon>Pseudomonadota</taxon>
        <taxon>Alphaproteobacteria</taxon>
        <taxon>Rhodospirillales</taxon>
        <taxon>Rhodospirillaceae</taxon>
        <taxon>Elstera</taxon>
    </lineage>
</organism>
<comment type="similarity">
    <text evidence="1">Belongs to the leucine-binding protein family.</text>
</comment>
<dbReference type="CDD" id="cd20013">
    <property type="entry name" value="PBP1_RPA0985_benzoate-like"/>
    <property type="match status" value="1"/>
</dbReference>
<dbReference type="PRINTS" id="PR00337">
    <property type="entry name" value="LEUILEVALBP"/>
</dbReference>